<feature type="compositionally biased region" description="Polar residues" evidence="1">
    <location>
        <begin position="130"/>
        <end position="143"/>
    </location>
</feature>
<dbReference type="VEuPathDB" id="FungiDB:BO97DRAFT_432820"/>
<reference evidence="2 3" key="1">
    <citation type="submission" date="2018-02" db="EMBL/GenBank/DDBJ databases">
        <title>The genomes of Aspergillus section Nigri reveals drivers in fungal speciation.</title>
        <authorList>
            <consortium name="DOE Joint Genome Institute"/>
            <person name="Vesth T.C."/>
            <person name="Nybo J."/>
            <person name="Theobald S."/>
            <person name="Brandl J."/>
            <person name="Frisvad J.C."/>
            <person name="Nielsen K.F."/>
            <person name="Lyhne E.K."/>
            <person name="Kogle M.E."/>
            <person name="Kuo A."/>
            <person name="Riley R."/>
            <person name="Clum A."/>
            <person name="Nolan M."/>
            <person name="Lipzen A."/>
            <person name="Salamov A."/>
            <person name="Henrissat B."/>
            <person name="Wiebenga A."/>
            <person name="De vries R.P."/>
            <person name="Grigoriev I.V."/>
            <person name="Mortensen U.H."/>
            <person name="Andersen M.R."/>
            <person name="Baker S.E."/>
        </authorList>
    </citation>
    <scope>NUCLEOTIDE SEQUENCE [LARGE SCALE GENOMIC DNA]</scope>
    <source>
        <strain evidence="2 3">CBS 101889</strain>
    </source>
</reference>
<proteinExistence type="predicted"/>
<feature type="region of interest" description="Disordered" evidence="1">
    <location>
        <begin position="114"/>
        <end position="143"/>
    </location>
</feature>
<dbReference type="AlphaFoldDB" id="A0A395I380"/>
<sequence>MADSTIPSPAQLALALAIVKQKPIETTMKDYFTHIRQFIKSVPPTDRPTNRDQYFDSVAFWQKAYERSEAEQSKLLDRIYELEQRNEVLSAKLQGPNAAKNDIANEAMKRKATLDDNAAGSAGSRKKSKMQTQSQGRTTNLTDYISGGLGDHLPEYVEEPTASFMRRFYTLQKASQRCTNISAVVLAAAELCSIAIEDIVRAVQQQSELWSEGKDAPPVQRPSIAVILKSIYCAYGLLLKALKKIPVNESTLQGRGQITFHIVRLYETVIQALGSYCQDRVQHQMSTGVSASKAKPAARKDTSTEDEVAAHLSLLISNMTSSLDRGCTKTSDLRDGFSFVLLNRVGQLLCLFVFKDLHQRSDLHVDPASLSLPPGLKDMQLGGASILAAGLEAKHLIPPLERLVVIVDPPLSSTRPDSDLGHAAGIRETLQNTLLQAVFGGSSIVGEALRPLRHNTEDDALNSILNRVKVPEPSAPEWFVQEVWSLLGWNLVVGR</sequence>
<dbReference type="OrthoDB" id="202825at2759"/>
<evidence type="ECO:0000313" key="3">
    <source>
        <dbReference type="Proteomes" id="UP000248961"/>
    </source>
</evidence>
<evidence type="ECO:0000313" key="2">
    <source>
        <dbReference type="EMBL" id="RAL14652.1"/>
    </source>
</evidence>
<protein>
    <submittedName>
        <fullName evidence="2">Uncharacterized protein</fullName>
    </submittedName>
</protein>
<dbReference type="RefSeq" id="XP_025553806.1">
    <property type="nucleotide sequence ID" value="XM_025697566.1"/>
</dbReference>
<dbReference type="Proteomes" id="UP000248961">
    <property type="component" value="Unassembled WGS sequence"/>
</dbReference>
<gene>
    <name evidence="2" type="ORF">BO97DRAFT_432820</name>
</gene>
<evidence type="ECO:0000256" key="1">
    <source>
        <dbReference type="SAM" id="MobiDB-lite"/>
    </source>
</evidence>
<keyword evidence="3" id="KW-1185">Reference proteome</keyword>
<dbReference type="EMBL" id="KZ824274">
    <property type="protein sequence ID" value="RAL14652.1"/>
    <property type="molecule type" value="Genomic_DNA"/>
</dbReference>
<accession>A0A395I380</accession>
<name>A0A395I380_ASPHC</name>
<dbReference type="GeneID" id="37201855"/>
<organism evidence="2 3">
    <name type="scientific">Aspergillus homomorphus (strain CBS 101889)</name>
    <dbReference type="NCBI Taxonomy" id="1450537"/>
    <lineage>
        <taxon>Eukaryota</taxon>
        <taxon>Fungi</taxon>
        <taxon>Dikarya</taxon>
        <taxon>Ascomycota</taxon>
        <taxon>Pezizomycotina</taxon>
        <taxon>Eurotiomycetes</taxon>
        <taxon>Eurotiomycetidae</taxon>
        <taxon>Eurotiales</taxon>
        <taxon>Aspergillaceae</taxon>
        <taxon>Aspergillus</taxon>
        <taxon>Aspergillus subgen. Circumdati</taxon>
    </lineage>
</organism>